<dbReference type="InterPro" id="IPR036890">
    <property type="entry name" value="HATPase_C_sf"/>
</dbReference>
<dbReference type="Pfam" id="PF13581">
    <property type="entry name" value="HATPase_c_2"/>
    <property type="match status" value="1"/>
</dbReference>
<keyword evidence="1" id="KW-0378">Hydrolase</keyword>
<dbReference type="Pfam" id="PF01590">
    <property type="entry name" value="GAF"/>
    <property type="match status" value="1"/>
</dbReference>
<protein>
    <submittedName>
        <fullName evidence="5">SpoIIE family protein phosphatase</fullName>
    </submittedName>
</protein>
<feature type="region of interest" description="Disordered" evidence="2">
    <location>
        <begin position="328"/>
        <end position="372"/>
    </location>
</feature>
<evidence type="ECO:0000256" key="2">
    <source>
        <dbReference type="SAM" id="MobiDB-lite"/>
    </source>
</evidence>
<dbReference type="RefSeq" id="WP_201848768.1">
    <property type="nucleotide sequence ID" value="NZ_JAERRG010000001.1"/>
</dbReference>
<dbReference type="Pfam" id="PF07228">
    <property type="entry name" value="SpoIIE"/>
    <property type="match status" value="1"/>
</dbReference>
<feature type="domain" description="GAF" evidence="3">
    <location>
        <begin position="398"/>
        <end position="574"/>
    </location>
</feature>
<evidence type="ECO:0000259" key="4">
    <source>
        <dbReference type="SMART" id="SM00331"/>
    </source>
</evidence>
<keyword evidence="6" id="KW-1185">Reference proteome</keyword>
<accession>A0ABS1PET3</accession>
<sequence>MWEMNQMAIVAEGDLRSLARARERFLEGEPVATGVRNVILSSWQRCRYLRISPNDDDPLYGQDYDTTSRLVHAAEPVLDWLAAKIAGTETFVTLTDGKGTALQHRFGGLSVIKRLLPVQAEPGFNVAEQFAGTNAVAMALAERRPSFVVGAEHFTESGQSEACISFPLRDPLDGHIEGIIDFDFPVHGTIPVMESLMHRAVEAIERRLLEQRSARERALLQAYLEIKNRANTPDMKPDRQPCHRGELAESALHWRDQMLLRERAAELISSGQWAAIEVPLSHGQAVTLLSRPVTSHSGVVGVAIEAVFAVGGSEHRLAVATPAVAVATPAEEPPGSPPPRSIPAAGPLSAVTHPLGAPPERATPRPPSTTGERLLLVGEPEVGKIALAARRRLELLSDASALIGTTLDVTRTAQELAEIAVPRVADIVIIDLSDAVIRGEESPEPDTDLRRAVSHGVRDDYLFHPVGERISFAPATPQARCLASGHPQLEPDLETAAGWLSQDLERSEDTIVGHNIHSLITAPLSARGVALGVASFYRLKEHGPFTEDDCALAHELAVRAALSIDNARRYTREHTMVLALQRSLLPHGLPDQNAVEVACRYLPAESGVGGDWFDVIPLSGARVALVVGDVVGHGLHAAATMGRLRTAIHNFSTLDLAPDELLTHLDKLVGRLDQDETAAHEESATGDGVIGATCLYAIYDPTSQRCSLARAGHLPPALVHPDGTVTFPDVPAGPPLGLGGFPFETADIHLPEDSRLLLYTNGLIDNRHGDIDTVLDRLGRELTHSDVPLEDTCQVVLDAVVPDHRHDDIALLLARTRALDPEQIAHWDVPADPAVVSDIRAAVTRRLSDWGLDEAAFTTELLLSELVTNAIRYASGPIQVRLLRDRSLICEVSDTSSTSPHLRHAASTDEGGRGLFLVAQLAEEWGTRYTDKGKTIWAEQPLPAAAAGGKTAP</sequence>
<dbReference type="PANTHER" id="PTHR43156">
    <property type="entry name" value="STAGE II SPORULATION PROTEIN E-RELATED"/>
    <property type="match status" value="1"/>
</dbReference>
<dbReference type="SMART" id="SM00331">
    <property type="entry name" value="PP2C_SIG"/>
    <property type="match status" value="1"/>
</dbReference>
<dbReference type="SUPFAM" id="SSF81606">
    <property type="entry name" value="PP2C-like"/>
    <property type="match status" value="1"/>
</dbReference>
<feature type="domain" description="PPM-type phosphatase" evidence="4">
    <location>
        <begin position="592"/>
        <end position="816"/>
    </location>
</feature>
<reference evidence="5 6" key="1">
    <citation type="submission" date="2021-01" db="EMBL/GenBank/DDBJ databases">
        <title>WGS of actinomycetes isolated from Thailand.</title>
        <authorList>
            <person name="Thawai C."/>
        </authorList>
    </citation>
    <scope>NUCLEOTIDE SEQUENCE [LARGE SCALE GENOMIC DNA]</scope>
    <source>
        <strain evidence="5 6">CA3R110</strain>
    </source>
</reference>
<dbReference type="InterPro" id="IPR001932">
    <property type="entry name" value="PPM-type_phosphatase-like_dom"/>
</dbReference>
<dbReference type="PANTHER" id="PTHR43156:SF2">
    <property type="entry name" value="STAGE II SPORULATION PROTEIN E"/>
    <property type="match status" value="1"/>
</dbReference>
<dbReference type="InterPro" id="IPR003018">
    <property type="entry name" value="GAF"/>
</dbReference>
<dbReference type="CDD" id="cd16936">
    <property type="entry name" value="HATPase_RsbW-like"/>
    <property type="match status" value="1"/>
</dbReference>
<dbReference type="InterPro" id="IPR003594">
    <property type="entry name" value="HATPase_dom"/>
</dbReference>
<dbReference type="SUPFAM" id="SSF55874">
    <property type="entry name" value="ATPase domain of HSP90 chaperone/DNA topoisomerase II/histidine kinase"/>
    <property type="match status" value="1"/>
</dbReference>
<dbReference type="Gene3D" id="3.30.565.10">
    <property type="entry name" value="Histidine kinase-like ATPase, C-terminal domain"/>
    <property type="match status" value="1"/>
</dbReference>
<dbReference type="EMBL" id="JAERRG010000001">
    <property type="protein sequence ID" value="MBL1110883.1"/>
    <property type="molecule type" value="Genomic_DNA"/>
</dbReference>
<evidence type="ECO:0000256" key="1">
    <source>
        <dbReference type="ARBA" id="ARBA00022801"/>
    </source>
</evidence>
<dbReference type="SUPFAM" id="SSF55781">
    <property type="entry name" value="GAF domain-like"/>
    <property type="match status" value="1"/>
</dbReference>
<dbReference type="InterPro" id="IPR036457">
    <property type="entry name" value="PPM-type-like_dom_sf"/>
</dbReference>
<organism evidence="5 6">
    <name type="scientific">Streptomyces endocoffeicus</name>
    <dbReference type="NCBI Taxonomy" id="2898945"/>
    <lineage>
        <taxon>Bacteria</taxon>
        <taxon>Bacillati</taxon>
        <taxon>Actinomycetota</taxon>
        <taxon>Actinomycetes</taxon>
        <taxon>Kitasatosporales</taxon>
        <taxon>Streptomycetaceae</taxon>
        <taxon>Streptomyces</taxon>
    </lineage>
</organism>
<name>A0ABS1PET3_9ACTN</name>
<evidence type="ECO:0000313" key="5">
    <source>
        <dbReference type="EMBL" id="MBL1110883.1"/>
    </source>
</evidence>
<dbReference type="Proteomes" id="UP000621510">
    <property type="component" value="Unassembled WGS sequence"/>
</dbReference>
<dbReference type="InterPro" id="IPR029016">
    <property type="entry name" value="GAF-like_dom_sf"/>
</dbReference>
<dbReference type="Gene3D" id="3.30.450.40">
    <property type="match status" value="2"/>
</dbReference>
<proteinExistence type="predicted"/>
<feature type="compositionally biased region" description="Pro residues" evidence="2">
    <location>
        <begin position="331"/>
        <end position="341"/>
    </location>
</feature>
<evidence type="ECO:0000313" key="6">
    <source>
        <dbReference type="Proteomes" id="UP000621510"/>
    </source>
</evidence>
<evidence type="ECO:0000259" key="3">
    <source>
        <dbReference type="SMART" id="SM00065"/>
    </source>
</evidence>
<dbReference type="InterPro" id="IPR052016">
    <property type="entry name" value="Bact_Sigma-Reg"/>
</dbReference>
<dbReference type="SMART" id="SM00065">
    <property type="entry name" value="GAF"/>
    <property type="match status" value="1"/>
</dbReference>
<dbReference type="Gene3D" id="3.60.40.10">
    <property type="entry name" value="PPM-type phosphatase domain"/>
    <property type="match status" value="1"/>
</dbReference>
<comment type="caution">
    <text evidence="5">The sequence shown here is derived from an EMBL/GenBank/DDBJ whole genome shotgun (WGS) entry which is preliminary data.</text>
</comment>
<gene>
    <name evidence="5" type="ORF">JK364_00405</name>
</gene>